<feature type="chain" id="PRO_5039490185" evidence="1">
    <location>
        <begin position="24"/>
        <end position="203"/>
    </location>
</feature>
<protein>
    <submittedName>
        <fullName evidence="2">Uncharacterized protein</fullName>
    </submittedName>
</protein>
<dbReference type="EMBL" id="DVJP01000079">
    <property type="protein sequence ID" value="HIS77566.1"/>
    <property type="molecule type" value="Genomic_DNA"/>
</dbReference>
<evidence type="ECO:0000313" key="3">
    <source>
        <dbReference type="Proteomes" id="UP000824002"/>
    </source>
</evidence>
<accession>A0A9D1FPD5</accession>
<dbReference type="AlphaFoldDB" id="A0A9D1FPD5"/>
<keyword evidence="1" id="KW-0732">Signal</keyword>
<name>A0A9D1FPD5_9FIRM</name>
<organism evidence="2 3">
    <name type="scientific">Candidatus Merdivicinus excrementipullorum</name>
    <dbReference type="NCBI Taxonomy" id="2840867"/>
    <lineage>
        <taxon>Bacteria</taxon>
        <taxon>Bacillati</taxon>
        <taxon>Bacillota</taxon>
        <taxon>Clostridia</taxon>
        <taxon>Eubacteriales</taxon>
        <taxon>Oscillospiraceae</taxon>
        <taxon>Oscillospiraceae incertae sedis</taxon>
        <taxon>Candidatus Merdivicinus</taxon>
    </lineage>
</organism>
<dbReference type="PROSITE" id="PS51257">
    <property type="entry name" value="PROKAR_LIPOPROTEIN"/>
    <property type="match status" value="1"/>
</dbReference>
<reference evidence="2" key="2">
    <citation type="journal article" date="2021" name="PeerJ">
        <title>Extensive microbial diversity within the chicken gut microbiome revealed by metagenomics and culture.</title>
        <authorList>
            <person name="Gilroy R."/>
            <person name="Ravi A."/>
            <person name="Getino M."/>
            <person name="Pursley I."/>
            <person name="Horton D.L."/>
            <person name="Alikhan N.F."/>
            <person name="Baker D."/>
            <person name="Gharbi K."/>
            <person name="Hall N."/>
            <person name="Watson M."/>
            <person name="Adriaenssens E.M."/>
            <person name="Foster-Nyarko E."/>
            <person name="Jarju S."/>
            <person name="Secka A."/>
            <person name="Antonio M."/>
            <person name="Oren A."/>
            <person name="Chaudhuri R.R."/>
            <person name="La Ragione R."/>
            <person name="Hildebrand F."/>
            <person name="Pallen M.J."/>
        </authorList>
    </citation>
    <scope>NUCLEOTIDE SEQUENCE</scope>
    <source>
        <strain evidence="2">CHK199-13235</strain>
    </source>
</reference>
<dbReference type="Proteomes" id="UP000824002">
    <property type="component" value="Unassembled WGS sequence"/>
</dbReference>
<sequence length="203" mass="21456">MKTRKISAVLLSAVMLASAFGLSSCGGEESNTLQILAESSYVDTEQLDAYAETFSAGSDALAAAGKTAEFTGLSVGTEDGDPTVYAASTMKAGAMIAANEVDMMLCSLDEAARNARGEYYYSLEELFTPEELAQIPEEDLLSFDLVDEEGNPTGEKTPVCGVKISGNEALDSAIPGEEYGLFIVGNTDDLDLAKEVFWEIVNG</sequence>
<reference evidence="2" key="1">
    <citation type="submission" date="2020-10" db="EMBL/GenBank/DDBJ databases">
        <authorList>
            <person name="Gilroy R."/>
        </authorList>
    </citation>
    <scope>NUCLEOTIDE SEQUENCE</scope>
    <source>
        <strain evidence="2">CHK199-13235</strain>
    </source>
</reference>
<evidence type="ECO:0000313" key="2">
    <source>
        <dbReference type="EMBL" id="HIS77566.1"/>
    </source>
</evidence>
<comment type="caution">
    <text evidence="2">The sequence shown here is derived from an EMBL/GenBank/DDBJ whole genome shotgun (WGS) entry which is preliminary data.</text>
</comment>
<evidence type="ECO:0000256" key="1">
    <source>
        <dbReference type="SAM" id="SignalP"/>
    </source>
</evidence>
<feature type="signal peptide" evidence="1">
    <location>
        <begin position="1"/>
        <end position="23"/>
    </location>
</feature>
<proteinExistence type="predicted"/>
<gene>
    <name evidence="2" type="ORF">IAB51_12285</name>
</gene>